<feature type="region of interest" description="Disordered" evidence="1">
    <location>
        <begin position="71"/>
        <end position="109"/>
    </location>
</feature>
<accession>A0ABR3ADN8</accession>
<sequence length="296" mass="32732">MPPSTPGPPALPPKDDNIHRQPGYGGGHGYGPQPSVSASELTKMSAVERSKTLRIAPADSGSVYESHPTLTYEWDPDKGFNTQSSSSVRSHQKGTSFDLGPHPADPHSTSVAISMAQNGRPALGPRHSKEQVSGKEIWVYGGAGGTFTFWRFMIRIPLESNEMPITYTINNGQQMQFYVPGRNQNMRWASHSCNGFSAGVNPEDFRGPGFQSGYDPCWMDLLSKHAEAPFHALIGGGDQLLTREPELQEWVSKTKPEDRKTYKLTDEIKEAIDRFYFSHYCKSFRSGAFARANSSM</sequence>
<evidence type="ECO:0000259" key="2">
    <source>
        <dbReference type="Pfam" id="PF19050"/>
    </source>
</evidence>
<gene>
    <name evidence="3" type="ORF">AAF712_001321</name>
</gene>
<dbReference type="EMBL" id="JBBXMP010000003">
    <property type="protein sequence ID" value="KAL0071464.1"/>
    <property type="molecule type" value="Genomic_DNA"/>
</dbReference>
<dbReference type="InterPro" id="IPR043904">
    <property type="entry name" value="PhoD_2-like"/>
</dbReference>
<feature type="compositionally biased region" description="Pro residues" evidence="1">
    <location>
        <begin position="1"/>
        <end position="12"/>
    </location>
</feature>
<feature type="domain" description="PhoD-like phosphatase" evidence="2">
    <location>
        <begin position="174"/>
        <end position="286"/>
    </location>
</feature>
<dbReference type="Proteomes" id="UP001437256">
    <property type="component" value="Unassembled WGS sequence"/>
</dbReference>
<dbReference type="Pfam" id="PF19050">
    <property type="entry name" value="PhoD_2"/>
    <property type="match status" value="1"/>
</dbReference>
<evidence type="ECO:0000256" key="1">
    <source>
        <dbReference type="SAM" id="MobiDB-lite"/>
    </source>
</evidence>
<evidence type="ECO:0000313" key="4">
    <source>
        <dbReference type="Proteomes" id="UP001437256"/>
    </source>
</evidence>
<feature type="region of interest" description="Disordered" evidence="1">
    <location>
        <begin position="1"/>
        <end position="45"/>
    </location>
</feature>
<protein>
    <recommendedName>
        <fullName evidence="2">PhoD-like phosphatase domain-containing protein</fullName>
    </recommendedName>
</protein>
<dbReference type="PANTHER" id="PTHR46689">
    <property type="entry name" value="MEMBRANE PROTEIN, PUTATIVE-RELATED"/>
    <property type="match status" value="1"/>
</dbReference>
<reference evidence="3 4" key="1">
    <citation type="submission" date="2024-05" db="EMBL/GenBank/DDBJ databases">
        <title>A draft genome resource for the thread blight pathogen Marasmius tenuissimus strain MS-2.</title>
        <authorList>
            <person name="Yulfo-Soto G.E."/>
            <person name="Baruah I.K."/>
            <person name="Amoako-Attah I."/>
            <person name="Bukari Y."/>
            <person name="Meinhardt L.W."/>
            <person name="Bailey B.A."/>
            <person name="Cohen S.P."/>
        </authorList>
    </citation>
    <scope>NUCLEOTIDE SEQUENCE [LARGE SCALE GENOMIC DNA]</scope>
    <source>
        <strain evidence="3 4">MS-2</strain>
    </source>
</reference>
<feature type="compositionally biased region" description="Polar residues" evidence="1">
    <location>
        <begin position="80"/>
        <end position="95"/>
    </location>
</feature>
<name>A0ABR3ADN8_9AGAR</name>
<comment type="caution">
    <text evidence="3">The sequence shown here is derived from an EMBL/GenBank/DDBJ whole genome shotgun (WGS) entry which is preliminary data.</text>
</comment>
<organism evidence="3 4">
    <name type="scientific">Marasmius tenuissimus</name>
    <dbReference type="NCBI Taxonomy" id="585030"/>
    <lineage>
        <taxon>Eukaryota</taxon>
        <taxon>Fungi</taxon>
        <taxon>Dikarya</taxon>
        <taxon>Basidiomycota</taxon>
        <taxon>Agaricomycotina</taxon>
        <taxon>Agaricomycetes</taxon>
        <taxon>Agaricomycetidae</taxon>
        <taxon>Agaricales</taxon>
        <taxon>Marasmiineae</taxon>
        <taxon>Marasmiaceae</taxon>
        <taxon>Marasmius</taxon>
    </lineage>
</organism>
<dbReference type="PANTHER" id="PTHR46689:SF1">
    <property type="entry name" value="PHOD-LIKE PHOSPHATASE DOMAIN-CONTAINING PROTEIN"/>
    <property type="match status" value="1"/>
</dbReference>
<evidence type="ECO:0000313" key="3">
    <source>
        <dbReference type="EMBL" id="KAL0071464.1"/>
    </source>
</evidence>
<proteinExistence type="predicted"/>
<keyword evidence="4" id="KW-1185">Reference proteome</keyword>